<organism evidence="1 2">
    <name type="scientific">Symbiobacterium terraclitae</name>
    <dbReference type="NCBI Taxonomy" id="557451"/>
    <lineage>
        <taxon>Bacteria</taxon>
        <taxon>Bacillati</taxon>
        <taxon>Bacillota</taxon>
        <taxon>Clostridia</taxon>
        <taxon>Eubacteriales</taxon>
        <taxon>Symbiobacteriaceae</taxon>
        <taxon>Symbiobacterium</taxon>
    </lineage>
</organism>
<sequence>MAYTLQTFLHQKVFGNHLGQCRPLEYRRADWLQMTRGRERTVRLIVRAMLGVPSAHMGEQGHAMWCFQLPKGSLITVYLHRGTVAEISAREADPDELQEAIDFLLEEVATRLRQV</sequence>
<name>A0ABS4JMJ2_9FIRM</name>
<protein>
    <submittedName>
        <fullName evidence="1">Uncharacterized protein</fullName>
    </submittedName>
</protein>
<dbReference type="RefSeq" id="WP_209464911.1">
    <property type="nucleotide sequence ID" value="NZ_JAGGLG010000001.1"/>
</dbReference>
<dbReference type="EMBL" id="JAGGLG010000001">
    <property type="protein sequence ID" value="MBP2016757.1"/>
    <property type="molecule type" value="Genomic_DNA"/>
</dbReference>
<keyword evidence="2" id="KW-1185">Reference proteome</keyword>
<comment type="caution">
    <text evidence="1">The sequence shown here is derived from an EMBL/GenBank/DDBJ whole genome shotgun (WGS) entry which is preliminary data.</text>
</comment>
<reference evidence="1 2" key="1">
    <citation type="submission" date="2021-03" db="EMBL/GenBank/DDBJ databases">
        <title>Genomic Encyclopedia of Type Strains, Phase IV (KMG-IV): sequencing the most valuable type-strain genomes for metagenomic binning, comparative biology and taxonomic classification.</title>
        <authorList>
            <person name="Goeker M."/>
        </authorList>
    </citation>
    <scope>NUCLEOTIDE SEQUENCE [LARGE SCALE GENOMIC DNA]</scope>
    <source>
        <strain evidence="1 2">DSM 27138</strain>
    </source>
</reference>
<accession>A0ABS4JMJ2</accession>
<gene>
    <name evidence="1" type="ORF">J2Z79_000130</name>
</gene>
<evidence type="ECO:0000313" key="1">
    <source>
        <dbReference type="EMBL" id="MBP2016757.1"/>
    </source>
</evidence>
<dbReference type="Proteomes" id="UP001519289">
    <property type="component" value="Unassembled WGS sequence"/>
</dbReference>
<evidence type="ECO:0000313" key="2">
    <source>
        <dbReference type="Proteomes" id="UP001519289"/>
    </source>
</evidence>
<proteinExistence type="predicted"/>